<dbReference type="Proteomes" id="UP000594262">
    <property type="component" value="Unplaced"/>
</dbReference>
<dbReference type="AlphaFoldDB" id="A0A7M5XCD8"/>
<dbReference type="PANTHER" id="PTHR44329">
    <property type="entry name" value="SERINE/THREONINE-PROTEIN KINASE TNNI3K-RELATED"/>
    <property type="match status" value="1"/>
</dbReference>
<accession>A0A7M5XCD8</accession>
<feature type="region of interest" description="Disordered" evidence="2">
    <location>
        <begin position="1"/>
        <end position="65"/>
    </location>
</feature>
<dbReference type="OrthoDB" id="5974690at2759"/>
<organism evidence="4 5">
    <name type="scientific">Clytia hemisphaerica</name>
    <dbReference type="NCBI Taxonomy" id="252671"/>
    <lineage>
        <taxon>Eukaryota</taxon>
        <taxon>Metazoa</taxon>
        <taxon>Cnidaria</taxon>
        <taxon>Hydrozoa</taxon>
        <taxon>Hydroidolina</taxon>
        <taxon>Leptothecata</taxon>
        <taxon>Obeliida</taxon>
        <taxon>Clytiidae</taxon>
        <taxon>Clytia</taxon>
    </lineage>
</organism>
<evidence type="ECO:0000256" key="2">
    <source>
        <dbReference type="SAM" id="MobiDB-lite"/>
    </source>
</evidence>
<keyword evidence="5" id="KW-1185">Reference proteome</keyword>
<dbReference type="RefSeq" id="XP_066933458.1">
    <property type="nucleotide sequence ID" value="XM_067077357.1"/>
</dbReference>
<feature type="compositionally biased region" description="Basic residues" evidence="2">
    <location>
        <begin position="49"/>
        <end position="65"/>
    </location>
</feature>
<dbReference type="PROSITE" id="PS00107">
    <property type="entry name" value="PROTEIN_KINASE_ATP"/>
    <property type="match status" value="1"/>
</dbReference>
<dbReference type="GO" id="GO:0005524">
    <property type="term" value="F:ATP binding"/>
    <property type="evidence" value="ECO:0007669"/>
    <property type="project" value="UniProtKB-UniRule"/>
</dbReference>
<dbReference type="InterPro" id="IPR017441">
    <property type="entry name" value="Protein_kinase_ATP_BS"/>
</dbReference>
<evidence type="ECO:0000256" key="1">
    <source>
        <dbReference type="PROSITE-ProRule" id="PRU10141"/>
    </source>
</evidence>
<evidence type="ECO:0000313" key="5">
    <source>
        <dbReference type="Proteomes" id="UP000594262"/>
    </source>
</evidence>
<reference evidence="4" key="1">
    <citation type="submission" date="2021-01" db="UniProtKB">
        <authorList>
            <consortium name="EnsemblMetazoa"/>
        </authorList>
    </citation>
    <scope>IDENTIFICATION</scope>
</reference>
<dbReference type="InterPro" id="IPR051681">
    <property type="entry name" value="Ser/Thr_Kinases-Pseudokinases"/>
</dbReference>
<feature type="binding site" evidence="1">
    <location>
        <position position="173"/>
    </location>
    <ligand>
        <name>ATP</name>
        <dbReference type="ChEBI" id="CHEBI:30616"/>
    </ligand>
</feature>
<dbReference type="InterPro" id="IPR000719">
    <property type="entry name" value="Prot_kinase_dom"/>
</dbReference>
<dbReference type="InterPro" id="IPR011009">
    <property type="entry name" value="Kinase-like_dom_sf"/>
</dbReference>
<dbReference type="GO" id="GO:0004674">
    <property type="term" value="F:protein serine/threonine kinase activity"/>
    <property type="evidence" value="ECO:0007669"/>
    <property type="project" value="TreeGrafter"/>
</dbReference>
<feature type="compositionally biased region" description="Low complexity" evidence="2">
    <location>
        <begin position="22"/>
        <end position="33"/>
    </location>
</feature>
<sequence>MADVSCSESYPLPNAPHFLEPKQIISSSQQQKSLPAKRSTHTRSDEGKRRRNKKKSCKSKSKKRRLYDQKLEEQFDKDKKIRKLESEKALLTIALRSATRKLPIPVTPRYSLPKSVLDRSRSKASAINQTLRVSVTEFNKRELQILPGTIGSGAYGSLKIGKLPNFQQSVAVKEITGRDTRLETFVEAKLLSLLNGHKNLPLLFGWVSPNIILLEFIGNETVPSPTLRELLRQDLNIQWLDLVLDLCLAMQYIHNKGVLHNDLHPNNILIRDRKYLKIIDFGKACLIEDPVVYDIKSGSDKQKLYNQRHIHLAHELRNVPNSTQSIKSDIYSLGYNIGLISNSTKNEKLSLIAHDLQSISPEGRPGIPETIKRICLLKHKIGCNQ</sequence>
<dbReference type="PROSITE" id="PS50011">
    <property type="entry name" value="PROTEIN_KINASE_DOM"/>
    <property type="match status" value="1"/>
</dbReference>
<evidence type="ECO:0000313" key="4">
    <source>
        <dbReference type="EnsemblMetazoa" id="CLYHEMP021236.1"/>
    </source>
</evidence>
<name>A0A7M5XCD8_9CNID</name>
<evidence type="ECO:0000259" key="3">
    <source>
        <dbReference type="PROSITE" id="PS50011"/>
    </source>
</evidence>
<dbReference type="Pfam" id="PF00069">
    <property type="entry name" value="Pkinase"/>
    <property type="match status" value="1"/>
</dbReference>
<dbReference type="SUPFAM" id="SSF56112">
    <property type="entry name" value="Protein kinase-like (PK-like)"/>
    <property type="match status" value="1"/>
</dbReference>
<keyword evidence="1" id="KW-0067">ATP-binding</keyword>
<dbReference type="Gene3D" id="1.10.510.10">
    <property type="entry name" value="Transferase(Phosphotransferase) domain 1"/>
    <property type="match status" value="1"/>
</dbReference>
<dbReference type="CDD" id="cd00180">
    <property type="entry name" value="PKc"/>
    <property type="match status" value="1"/>
</dbReference>
<feature type="domain" description="Protein kinase" evidence="3">
    <location>
        <begin position="144"/>
        <end position="385"/>
    </location>
</feature>
<proteinExistence type="predicted"/>
<dbReference type="GeneID" id="136821133"/>
<keyword evidence="1" id="KW-0547">Nucleotide-binding</keyword>
<dbReference type="EnsemblMetazoa" id="CLYHEMT021236.1">
    <property type="protein sequence ID" value="CLYHEMP021236.1"/>
    <property type="gene ID" value="CLYHEMG021236"/>
</dbReference>
<protein>
    <recommendedName>
        <fullName evidence="3">Protein kinase domain-containing protein</fullName>
    </recommendedName>
</protein>